<dbReference type="Pfam" id="PF00583">
    <property type="entry name" value="Acetyltransf_1"/>
    <property type="match status" value="1"/>
</dbReference>
<dbReference type="PANTHER" id="PTHR13538:SF4">
    <property type="entry name" value="N-ALPHA-ACETYLTRANSFERASE 80"/>
    <property type="match status" value="1"/>
</dbReference>
<dbReference type="CDD" id="cd04301">
    <property type="entry name" value="NAT_SF"/>
    <property type="match status" value="1"/>
</dbReference>
<feature type="domain" description="N-acetyltransferase" evidence="1">
    <location>
        <begin position="3"/>
        <end position="171"/>
    </location>
</feature>
<dbReference type="Gene3D" id="3.40.630.30">
    <property type="match status" value="1"/>
</dbReference>
<evidence type="ECO:0000313" key="3">
    <source>
        <dbReference type="Proteomes" id="UP001499854"/>
    </source>
</evidence>
<sequence>MALTFRTYSEIPGALRARLVDAWVDATNAGGAVGFVAPVRREAVDAKAFQGFNAGLDLLLVGSEAPDGDPVAFLVVADHRFALKDHVRILKTVVVHPKHQGKGYGVELMREAERVARTLDGVELLHLTCRGGLGLERFYAKCGYTEVGRIPRMLRVAADDYRDEVHMALSL</sequence>
<proteinExistence type="predicted"/>
<protein>
    <submittedName>
        <fullName evidence="2">GNAT family N-acetyltransferase</fullName>
    </submittedName>
</protein>
<evidence type="ECO:0000259" key="1">
    <source>
        <dbReference type="PROSITE" id="PS51186"/>
    </source>
</evidence>
<dbReference type="InterPro" id="IPR016181">
    <property type="entry name" value="Acyl_CoA_acyltransferase"/>
</dbReference>
<comment type="caution">
    <text evidence="2">The sequence shown here is derived from an EMBL/GenBank/DDBJ whole genome shotgun (WGS) entry which is preliminary data.</text>
</comment>
<dbReference type="PROSITE" id="PS51186">
    <property type="entry name" value="GNAT"/>
    <property type="match status" value="1"/>
</dbReference>
<gene>
    <name evidence="2" type="ORF">GCM10009838_41490</name>
</gene>
<dbReference type="RefSeq" id="WP_344658721.1">
    <property type="nucleotide sequence ID" value="NZ_BAAAQM010000023.1"/>
</dbReference>
<dbReference type="PANTHER" id="PTHR13538">
    <property type="entry name" value="N-ACETYLTRANSFERASE 6"/>
    <property type="match status" value="1"/>
</dbReference>
<dbReference type="InterPro" id="IPR039840">
    <property type="entry name" value="NAA80"/>
</dbReference>
<organism evidence="2 3">
    <name type="scientific">Catenulispora subtropica</name>
    <dbReference type="NCBI Taxonomy" id="450798"/>
    <lineage>
        <taxon>Bacteria</taxon>
        <taxon>Bacillati</taxon>
        <taxon>Actinomycetota</taxon>
        <taxon>Actinomycetes</taxon>
        <taxon>Catenulisporales</taxon>
        <taxon>Catenulisporaceae</taxon>
        <taxon>Catenulispora</taxon>
    </lineage>
</organism>
<dbReference type="EMBL" id="BAAAQM010000023">
    <property type="protein sequence ID" value="GAA1976878.1"/>
    <property type="molecule type" value="Genomic_DNA"/>
</dbReference>
<dbReference type="Proteomes" id="UP001499854">
    <property type="component" value="Unassembled WGS sequence"/>
</dbReference>
<dbReference type="SUPFAM" id="SSF55729">
    <property type="entry name" value="Acyl-CoA N-acyltransferases (Nat)"/>
    <property type="match status" value="1"/>
</dbReference>
<evidence type="ECO:0000313" key="2">
    <source>
        <dbReference type="EMBL" id="GAA1976878.1"/>
    </source>
</evidence>
<name>A0ABP5DAZ3_9ACTN</name>
<accession>A0ABP5DAZ3</accession>
<reference evidence="3" key="1">
    <citation type="journal article" date="2019" name="Int. J. Syst. Evol. Microbiol.">
        <title>The Global Catalogue of Microorganisms (GCM) 10K type strain sequencing project: providing services to taxonomists for standard genome sequencing and annotation.</title>
        <authorList>
            <consortium name="The Broad Institute Genomics Platform"/>
            <consortium name="The Broad Institute Genome Sequencing Center for Infectious Disease"/>
            <person name="Wu L."/>
            <person name="Ma J."/>
        </authorList>
    </citation>
    <scope>NUCLEOTIDE SEQUENCE [LARGE SCALE GENOMIC DNA]</scope>
    <source>
        <strain evidence="3">JCM 16013</strain>
    </source>
</reference>
<dbReference type="InterPro" id="IPR000182">
    <property type="entry name" value="GNAT_dom"/>
</dbReference>
<keyword evidence="3" id="KW-1185">Reference proteome</keyword>